<keyword evidence="2" id="KW-1185">Reference proteome</keyword>
<name>A0A1G8GGR7_9FLAO</name>
<dbReference type="AlphaFoldDB" id="A0A1G8GGR7"/>
<organism evidence="1 2">
    <name type="scientific">Myroides phaeus</name>
    <dbReference type="NCBI Taxonomy" id="702745"/>
    <lineage>
        <taxon>Bacteria</taxon>
        <taxon>Pseudomonadati</taxon>
        <taxon>Bacteroidota</taxon>
        <taxon>Flavobacteriia</taxon>
        <taxon>Flavobacteriales</taxon>
        <taxon>Flavobacteriaceae</taxon>
        <taxon>Myroides</taxon>
    </lineage>
</organism>
<dbReference type="Proteomes" id="UP000243588">
    <property type="component" value="Unassembled WGS sequence"/>
</dbReference>
<dbReference type="Gene3D" id="3.40.630.30">
    <property type="match status" value="1"/>
</dbReference>
<dbReference type="EMBL" id="FNDQ01000027">
    <property type="protein sequence ID" value="SDH93477.1"/>
    <property type="molecule type" value="Genomic_DNA"/>
</dbReference>
<reference evidence="2" key="1">
    <citation type="submission" date="2016-10" db="EMBL/GenBank/DDBJ databases">
        <authorList>
            <person name="Varghese N."/>
            <person name="Submissions S."/>
        </authorList>
    </citation>
    <scope>NUCLEOTIDE SEQUENCE [LARGE SCALE GENOMIC DNA]</scope>
    <source>
        <strain evidence="2">DSM 23313</strain>
    </source>
</reference>
<protein>
    <recommendedName>
        <fullName evidence="3">N-acetyltransferase domain-containing protein</fullName>
    </recommendedName>
</protein>
<sequence length="236" mass="26010">MLSNTIHAYWSSVMMGGKIVYIDELFTLVINARLDNSYRIMMVKMPNQHTLAVVSPEVAEKLDLLAIGEFSLAIFRQLVTESGLVSNSPVEVFYFSENEKTRLAKQTILGEIKRLTMDENTCVAKFEAKLSKDTLNASGVRFDAEFVFGAFEKGELVCVASGSKWSTSPFTDVRVITLDTHQELGMATAVVRKLSQSILSEGGEPQFRCPIANEAALGLTDALELTVFGQLEIVAQ</sequence>
<gene>
    <name evidence="1" type="ORF">SAMN05421818_1276</name>
</gene>
<proteinExistence type="predicted"/>
<evidence type="ECO:0000313" key="2">
    <source>
        <dbReference type="Proteomes" id="UP000243588"/>
    </source>
</evidence>
<evidence type="ECO:0008006" key="3">
    <source>
        <dbReference type="Google" id="ProtNLM"/>
    </source>
</evidence>
<dbReference type="RefSeq" id="WP_090410253.1">
    <property type="nucleotide sequence ID" value="NZ_FNDQ01000027.1"/>
</dbReference>
<evidence type="ECO:0000313" key="1">
    <source>
        <dbReference type="EMBL" id="SDH93477.1"/>
    </source>
</evidence>
<accession>A0A1G8GGR7</accession>